<dbReference type="PROSITE" id="PS51094">
    <property type="entry name" value="PTS_EIIA_TYPE_2"/>
    <property type="match status" value="1"/>
</dbReference>
<dbReference type="EMBL" id="SMCR01000002">
    <property type="protein sequence ID" value="TCV98724.1"/>
    <property type="molecule type" value="Genomic_DNA"/>
</dbReference>
<evidence type="ECO:0000259" key="1">
    <source>
        <dbReference type="PROSITE" id="PS51094"/>
    </source>
</evidence>
<proteinExistence type="predicted"/>
<evidence type="ECO:0000313" key="3">
    <source>
        <dbReference type="Proteomes" id="UP000295719"/>
    </source>
</evidence>
<dbReference type="Gene3D" id="3.40.930.10">
    <property type="entry name" value="Mannitol-specific EII, Chain A"/>
    <property type="match status" value="1"/>
</dbReference>
<dbReference type="RefSeq" id="WP_131864136.1">
    <property type="nucleotide sequence ID" value="NZ_SMCR01000002.1"/>
</dbReference>
<keyword evidence="3" id="KW-1185">Reference proteome</keyword>
<sequence>MMFSADRVFIVEHAGERDELLVLLANSLRQDGLVKDSFLAGVLTREAEYPTGIDMETHSIAIPHTEYEHVNQTGFAIAINRAGVEFHRTDEPDARVKPAIVVLMAIDPGCEKVAIIQSLFGLLGSLEQVNKISQYTPEQIAKTFTDSVSTR</sequence>
<dbReference type="SUPFAM" id="SSF55804">
    <property type="entry name" value="Phoshotransferase/anion transport protein"/>
    <property type="match status" value="1"/>
</dbReference>
<organism evidence="2 3">
    <name type="scientific">Biostraticola tofi</name>
    <dbReference type="NCBI Taxonomy" id="466109"/>
    <lineage>
        <taxon>Bacteria</taxon>
        <taxon>Pseudomonadati</taxon>
        <taxon>Pseudomonadota</taxon>
        <taxon>Gammaproteobacteria</taxon>
        <taxon>Enterobacterales</taxon>
        <taxon>Bruguierivoracaceae</taxon>
        <taxon>Biostraticola</taxon>
    </lineage>
</organism>
<accession>A0A4V2W580</accession>
<evidence type="ECO:0000313" key="2">
    <source>
        <dbReference type="EMBL" id="TCV98724.1"/>
    </source>
</evidence>
<dbReference type="InterPro" id="IPR051541">
    <property type="entry name" value="PTS_SugarTrans_NitroReg"/>
</dbReference>
<dbReference type="PANTHER" id="PTHR47738">
    <property type="entry name" value="PTS SYSTEM FRUCTOSE-LIKE EIIA COMPONENT-RELATED"/>
    <property type="match status" value="1"/>
</dbReference>
<dbReference type="Proteomes" id="UP000295719">
    <property type="component" value="Unassembled WGS sequence"/>
</dbReference>
<comment type="caution">
    <text evidence="2">The sequence shown here is derived from an EMBL/GenBank/DDBJ whole genome shotgun (WGS) entry which is preliminary data.</text>
</comment>
<name>A0A4V2W580_9GAMM</name>
<protein>
    <submittedName>
        <fullName evidence="2">PTS system IIA component (Gat family)</fullName>
    </submittedName>
</protein>
<dbReference type="InterPro" id="IPR016152">
    <property type="entry name" value="PTrfase/Anion_transptr"/>
</dbReference>
<dbReference type="PANTHER" id="PTHR47738:SF3">
    <property type="entry name" value="PHOSPHOTRANSFERASE SYSTEM MANNITOL_FRUCTOSE-SPECIFIC IIA DOMAIN CONTAINING PROTEIN"/>
    <property type="match status" value="1"/>
</dbReference>
<feature type="domain" description="PTS EIIA type-2" evidence="1">
    <location>
        <begin position="1"/>
        <end position="147"/>
    </location>
</feature>
<dbReference type="OrthoDB" id="3192919at2"/>
<dbReference type="Pfam" id="PF00359">
    <property type="entry name" value="PTS_EIIA_2"/>
    <property type="match status" value="1"/>
</dbReference>
<gene>
    <name evidence="2" type="ORF">EDC52_10243</name>
</gene>
<dbReference type="InterPro" id="IPR002178">
    <property type="entry name" value="PTS_EIIA_type-2_dom"/>
</dbReference>
<reference evidence="2 3" key="1">
    <citation type="submission" date="2019-03" db="EMBL/GenBank/DDBJ databases">
        <title>Genomic Encyclopedia of Type Strains, Phase IV (KMG-IV): sequencing the most valuable type-strain genomes for metagenomic binning, comparative biology and taxonomic classification.</title>
        <authorList>
            <person name="Goeker M."/>
        </authorList>
    </citation>
    <scope>NUCLEOTIDE SEQUENCE [LARGE SCALE GENOMIC DNA]</scope>
    <source>
        <strain evidence="2 3">DSM 19580</strain>
    </source>
</reference>
<dbReference type="AlphaFoldDB" id="A0A4V2W580"/>